<dbReference type="Gramene" id="Solyc02g089260.3.1">
    <property type="protein sequence ID" value="Solyc02g089260.3.1"/>
    <property type="gene ID" value="Solyc02g089260.3"/>
</dbReference>
<organism evidence="1">
    <name type="scientific">Solanum lycopersicum</name>
    <name type="common">Tomato</name>
    <name type="synonym">Lycopersicon esculentum</name>
    <dbReference type="NCBI Taxonomy" id="4081"/>
    <lineage>
        <taxon>Eukaryota</taxon>
        <taxon>Viridiplantae</taxon>
        <taxon>Streptophyta</taxon>
        <taxon>Embryophyta</taxon>
        <taxon>Tracheophyta</taxon>
        <taxon>Spermatophyta</taxon>
        <taxon>Magnoliopsida</taxon>
        <taxon>eudicotyledons</taxon>
        <taxon>Gunneridae</taxon>
        <taxon>Pentapetalae</taxon>
        <taxon>asterids</taxon>
        <taxon>lamiids</taxon>
        <taxon>Solanales</taxon>
        <taxon>Solanaceae</taxon>
        <taxon>Solanoideae</taxon>
        <taxon>Solaneae</taxon>
        <taxon>Solanum</taxon>
        <taxon>Solanum subgen. Lycopersicon</taxon>
    </lineage>
</organism>
<reference evidence="1" key="1">
    <citation type="journal article" date="2012" name="Nature">
        <title>The tomato genome sequence provides insights into fleshy fruit evolution.</title>
        <authorList>
            <consortium name="Tomato Genome Consortium"/>
        </authorList>
    </citation>
    <scope>NUCLEOTIDE SEQUENCE [LARGE SCALE GENOMIC DNA]</scope>
    <source>
        <strain evidence="1">cv. Heinz 1706</strain>
    </source>
</reference>
<evidence type="ECO:0000313" key="1">
    <source>
        <dbReference type="EnsemblPlants" id="Solyc02g089260.3.1"/>
    </source>
</evidence>
<dbReference type="InterPro" id="IPR045189">
    <property type="entry name" value="UBR4-like"/>
</dbReference>
<dbReference type="Proteomes" id="UP000004994">
    <property type="component" value="Chromosome 2"/>
</dbReference>
<dbReference type="EnsemblPlants" id="Solyc02g089260.3.1">
    <property type="protein sequence ID" value="Solyc02g089260.3.1"/>
    <property type="gene ID" value="Solyc02g089260.3"/>
</dbReference>
<dbReference type="PANTHER" id="PTHR21725">
    <property type="entry name" value="E3 UBIQUITIN-PROTEIN LIGASE UBR4"/>
    <property type="match status" value="1"/>
</dbReference>
<dbReference type="InParanoid" id="A0A3Q7FXD3"/>
<keyword evidence="2" id="KW-1185">Reference proteome</keyword>
<protein>
    <submittedName>
        <fullName evidence="1">Uncharacterized protein</fullName>
    </submittedName>
</protein>
<sequence length="1381" mass="154159">MAEIAKLVDVLSSGDDLSRRLRADSSLNLGFQKLCLILRQSVEPTADDANKLGLQLWDQSQIQALASLALALVNSTRSLSVERVEPVIVVAIQLSVEFALCCLEKWICNGDDSMFQSYILQLLEIALVDETDKELDLSQPCSSNVSMDMLPIAVTEDSVSKWQDDTRCMLQGGRCSKEEKTADSLLMTLASEWMHPDNVDTATIGQSVPYDRNKLIDLSQHWALVHLECVHRLVTVCKSLLKLPVPFDEKFPFPNLRKRFSFCVRVFKLLGRLTKNSSYAHFDPKLFQSVASFTEVLPTLFRLGFDFVIGNPAVESGFESQVMLLLDEFIQLVQAIFCNTYVFQNIQACIAAAIFDHLDPNLWKYSKSAAANLKPPLAYCPRVVSYVLNLILDVRNRTYQLFEYKGLDGEGASANQLVEPPSCQVHSAKVNLLKKHSAEELLRIIFPPSVQWVDNLMHLLLLLHSEGVKLKPKLERSCSSVTKTSVMSESESTICHEDEALFGDLFSEGGRSAGSVDGYDQPAVAPSSNISNMPIQAATELLSFLNDSIFSHEWCGPVYEDGCRKFTSHHIDILLSILNSEWCDAEERDQDDGIALNEQIKVSHRHLGDICLDLFHNLLSRHVVSDLVGESLVEKILVIENGAFAYNDLTLGLLAHAVVCLVDSAGSNLRTKIYNIFADFVLEKAKIICSKCPNLKEFLEILPSLFHIEILLMAFHLSSEDEKAVQVNVVSSTLKAAAVPSNGFDSTQLSCWALLISRLIVMLRHMAFCPHVCPSSLLLEFRTKLREAASSRLRPRVRGSHASSWVSILFEGVVGGFIKETPFYSALLSHLIDIAPLPPSACRDDPTIASLGLSWDEMCASFSRILRFWEGKKPEKVEDLIIERYIFVLCWDLPILKSTSEHLHLWLTSAEVPELSNAEHFVYFSQSLVGEMRKINYKPFSAMLLELVHRLHDLYVSENVRELGWDFLRAGSWLSMSLSLLTAGTTGHCLNKSLDSAVSISSVQTSRDGRFCAFTEGVISTLVDANQVERLIKVLSSLLKRYLEVYQRALIMTIDSDQLLANRFSPAMLFVHTGFDKCKQDELLEKMGSDPCHYKPLYGTLSKLDTTLKKLSLGGHSKVLWESLLHGFPCLLQPPSGVLLSSILNVAGVVNCIDGLMKVIDARGIACLESQVISQILELVCRIKCDRIFEDLHGKCNALYQRLTEGSGGVDYSSLFILKHMEEFLRCVNERDGADSSDIYDVLVVKVIDIVDSLKREPSRIGVLSYFLSLEDVSGQIKDLYGSQRGDLLVLVDALDRCNSELVNTRVLNFFVDLLSGDLYAHVKEKLQKKFLHMDMVYLSKWLETRLFGAESSGIACAKGASVSLRESTMNFITMPAVSSP</sequence>
<dbReference type="STRING" id="4081.A0A3Q7FXD3"/>
<proteinExistence type="predicted"/>
<name>A0A3Q7FXD3_SOLLC</name>
<dbReference type="PANTHER" id="PTHR21725:SF1">
    <property type="entry name" value="E3 UBIQUITIN-PROTEIN LIGASE UBR4"/>
    <property type="match status" value="1"/>
</dbReference>
<accession>A0A3Q7FXD3</accession>
<reference evidence="1" key="2">
    <citation type="submission" date="2019-01" db="UniProtKB">
        <authorList>
            <consortium name="EnsemblPlants"/>
        </authorList>
    </citation>
    <scope>IDENTIFICATION</scope>
    <source>
        <strain evidence="1">cv. Heinz 1706</strain>
    </source>
</reference>
<evidence type="ECO:0000313" key="2">
    <source>
        <dbReference type="Proteomes" id="UP000004994"/>
    </source>
</evidence>